<dbReference type="Proteomes" id="UP001500493">
    <property type="component" value="Unassembled WGS sequence"/>
</dbReference>
<gene>
    <name evidence="2" type="ORF">Q4I32_002906</name>
</gene>
<protein>
    <submittedName>
        <fullName evidence="2">Uncharacterized protein</fullName>
    </submittedName>
</protein>
<evidence type="ECO:0000256" key="1">
    <source>
        <dbReference type="SAM" id="MobiDB-lite"/>
    </source>
</evidence>
<proteinExistence type="predicted"/>
<organism evidence="2 3">
    <name type="scientific">Leishmania shawi</name>
    <dbReference type="NCBI Taxonomy" id="5680"/>
    <lineage>
        <taxon>Eukaryota</taxon>
        <taxon>Discoba</taxon>
        <taxon>Euglenozoa</taxon>
        <taxon>Kinetoplastea</taxon>
        <taxon>Metakinetoplastina</taxon>
        <taxon>Trypanosomatida</taxon>
        <taxon>Trypanosomatidae</taxon>
        <taxon>Leishmaniinae</taxon>
        <taxon>Leishmania</taxon>
        <taxon>Leishmania guyanensis species complex</taxon>
    </lineage>
</organism>
<sequence>MNRHLDLARRRPHPGEVGAARATAKTTASCDACCLECCGGFPRRHRGARAQKASTVPSSGGLDRLQGRTHPTMQHPRAAARLAWSGGGGGSPAKVVVYSSSATAEARQRTSPQMAYPRQNLQGVEVRSSLHAVRWVSAPC</sequence>
<feature type="region of interest" description="Disordered" evidence="1">
    <location>
        <begin position="49"/>
        <end position="73"/>
    </location>
</feature>
<dbReference type="EMBL" id="JBAMZJ010000020">
    <property type="protein sequence ID" value="KAL0527047.1"/>
    <property type="molecule type" value="Genomic_DNA"/>
</dbReference>
<evidence type="ECO:0000313" key="3">
    <source>
        <dbReference type="Proteomes" id="UP001500493"/>
    </source>
</evidence>
<dbReference type="AlphaFoldDB" id="A0AAW3C0B5"/>
<accession>A0AAW3C0B5</accession>
<evidence type="ECO:0000313" key="2">
    <source>
        <dbReference type="EMBL" id="KAL0527047.1"/>
    </source>
</evidence>
<name>A0AAW3C0B5_9TRYP</name>
<reference evidence="2" key="1">
    <citation type="submission" date="2024-02" db="EMBL/GenBank/DDBJ databases">
        <title>FIRST GENOME SEQUENCES OF Leishmania (Viannia) shawi, Leishmania (Viannia) lindenbergi AND Leishmania (Viannia) utingensis.</title>
        <authorList>
            <person name="Resadore F."/>
            <person name="Custodio M.G.F."/>
            <person name="Boite M.C."/>
            <person name="Cupolillo E."/>
            <person name="Ferreira G.E.M."/>
        </authorList>
    </citation>
    <scope>NUCLEOTIDE SEQUENCE</scope>
    <source>
        <strain evidence="2">MHOM/BR/2013/18 LTA MLF</strain>
    </source>
</reference>
<comment type="caution">
    <text evidence="2">The sequence shown here is derived from an EMBL/GenBank/DDBJ whole genome shotgun (WGS) entry which is preliminary data.</text>
</comment>